<feature type="compositionally biased region" description="Basic and acidic residues" evidence="4">
    <location>
        <begin position="366"/>
        <end position="378"/>
    </location>
</feature>
<evidence type="ECO:0000256" key="1">
    <source>
        <dbReference type="ARBA" id="ARBA00004123"/>
    </source>
</evidence>
<feature type="compositionally biased region" description="Basic and acidic residues" evidence="4">
    <location>
        <begin position="34"/>
        <end position="48"/>
    </location>
</feature>
<dbReference type="PROSITE" id="PS01159">
    <property type="entry name" value="WW_DOMAIN_1"/>
    <property type="match status" value="1"/>
</dbReference>
<dbReference type="SMART" id="SM00456">
    <property type="entry name" value="WW"/>
    <property type="match status" value="1"/>
</dbReference>
<dbReference type="Proteomes" id="UP001642483">
    <property type="component" value="Unassembled WGS sequence"/>
</dbReference>
<keyword evidence="3" id="KW-0539">Nucleus</keyword>
<feature type="compositionally biased region" description="Basic and acidic residues" evidence="4">
    <location>
        <begin position="195"/>
        <end position="219"/>
    </location>
</feature>
<dbReference type="EMBL" id="CAWYQH010000013">
    <property type="protein sequence ID" value="CAK8675109.1"/>
    <property type="molecule type" value="Genomic_DNA"/>
</dbReference>
<keyword evidence="7" id="KW-1185">Reference proteome</keyword>
<protein>
    <recommendedName>
        <fullName evidence="5">WW domain-containing protein</fullName>
    </recommendedName>
</protein>
<evidence type="ECO:0000256" key="3">
    <source>
        <dbReference type="ARBA" id="ARBA00023242"/>
    </source>
</evidence>
<feature type="region of interest" description="Disordered" evidence="4">
    <location>
        <begin position="1"/>
        <end position="87"/>
    </location>
</feature>
<feature type="compositionally biased region" description="Polar residues" evidence="4">
    <location>
        <begin position="132"/>
        <end position="141"/>
    </location>
</feature>
<keyword evidence="2" id="KW-0156">Chromatin regulator</keyword>
<evidence type="ECO:0000259" key="5">
    <source>
        <dbReference type="PROSITE" id="PS50020"/>
    </source>
</evidence>
<gene>
    <name evidence="6" type="ORF">CVLEPA_LOCUS4729</name>
</gene>
<accession>A0ABP0F9J8</accession>
<dbReference type="SUPFAM" id="SSF51045">
    <property type="entry name" value="WW domain"/>
    <property type="match status" value="1"/>
</dbReference>
<feature type="compositionally biased region" description="Basic and acidic residues" evidence="4">
    <location>
        <begin position="388"/>
        <end position="400"/>
    </location>
</feature>
<dbReference type="CDD" id="cd00201">
    <property type="entry name" value="WW"/>
    <property type="match status" value="1"/>
</dbReference>
<feature type="region of interest" description="Disordered" evidence="4">
    <location>
        <begin position="111"/>
        <end position="167"/>
    </location>
</feature>
<dbReference type="Pfam" id="PF00397">
    <property type="entry name" value="WW"/>
    <property type="match status" value="1"/>
</dbReference>
<evidence type="ECO:0000256" key="2">
    <source>
        <dbReference type="ARBA" id="ARBA00022853"/>
    </source>
</evidence>
<dbReference type="PANTHER" id="PTHR15911:SF6">
    <property type="entry name" value="WW DOMAIN-CONTAINING ADAPTER PROTEIN WITH COILED-COIL"/>
    <property type="match status" value="1"/>
</dbReference>
<reference evidence="6 7" key="1">
    <citation type="submission" date="2024-02" db="EMBL/GenBank/DDBJ databases">
        <authorList>
            <person name="Daric V."/>
            <person name="Darras S."/>
        </authorList>
    </citation>
    <scope>NUCLEOTIDE SEQUENCE [LARGE SCALE GENOMIC DNA]</scope>
</reference>
<evidence type="ECO:0000313" key="6">
    <source>
        <dbReference type="EMBL" id="CAK8675109.1"/>
    </source>
</evidence>
<sequence length="511" mass="56910">MYGRSVSQVERYESGAKATMHQHMPSSGHRTSSHSKDKDTRKIDLNSKHKDKNAASYRGATNHVIKSSNERSKHRKAQGPLRGCGNWSEHISSSGKKYFYNNVSEVSQWEKPKDWNDSSAVDLKSRDKTKSSQKSNMKPNRSLQASSSGQSQSSSHTHADADKDYRNRHKDYCDRDYRTKATTGDRDYRDVDYRDVSSVRKGDPKDALQRSVSTDKDYRTSQSVTSTTNCHVPASVATATSGSNGQVLVKTDIYLPSTGEFYDYSSWDGKAKLDQAKGVNGGINCQKTALNSQKLLHDETSSNGKSSAESKLNENAASAFVRKLSNVLTQAATTSNDNKNKTEGGLQSVFQLLLNAAANQKSSTSGERDPQHEAERSASNEAPPAKRPCLESDESRKPQDKSNNSNLAPGEPPPPEFPYLESLRDVFDRTSITHVHGWPAEQFEIQCHRLGDDFHRFIVDHLSELSAQLTNARSDVRASEIRSTLQEQRILYIRQQIKDLERTVNSAGPFT</sequence>
<organism evidence="6 7">
    <name type="scientific">Clavelina lepadiformis</name>
    <name type="common">Light-bulb sea squirt</name>
    <name type="synonym">Ascidia lepadiformis</name>
    <dbReference type="NCBI Taxonomy" id="159417"/>
    <lineage>
        <taxon>Eukaryota</taxon>
        <taxon>Metazoa</taxon>
        <taxon>Chordata</taxon>
        <taxon>Tunicata</taxon>
        <taxon>Ascidiacea</taxon>
        <taxon>Aplousobranchia</taxon>
        <taxon>Clavelinidae</taxon>
        <taxon>Clavelina</taxon>
    </lineage>
</organism>
<feature type="domain" description="WW" evidence="5">
    <location>
        <begin position="87"/>
        <end position="114"/>
    </location>
</feature>
<comment type="subcellular location">
    <subcellularLocation>
        <location evidence="1">Nucleus</location>
    </subcellularLocation>
</comment>
<feature type="compositionally biased region" description="Basic and acidic residues" evidence="4">
    <location>
        <begin position="157"/>
        <end position="167"/>
    </location>
</feature>
<evidence type="ECO:0000256" key="4">
    <source>
        <dbReference type="SAM" id="MobiDB-lite"/>
    </source>
</evidence>
<dbReference type="Gene3D" id="2.20.70.10">
    <property type="match status" value="1"/>
</dbReference>
<feature type="compositionally biased region" description="Low complexity" evidence="4">
    <location>
        <begin position="142"/>
        <end position="155"/>
    </location>
</feature>
<feature type="region of interest" description="Disordered" evidence="4">
    <location>
        <begin position="195"/>
        <end position="224"/>
    </location>
</feature>
<dbReference type="InterPro" id="IPR036020">
    <property type="entry name" value="WW_dom_sf"/>
</dbReference>
<proteinExistence type="predicted"/>
<evidence type="ECO:0000313" key="7">
    <source>
        <dbReference type="Proteomes" id="UP001642483"/>
    </source>
</evidence>
<comment type="caution">
    <text evidence="6">The sequence shown here is derived from an EMBL/GenBank/DDBJ whole genome shotgun (WGS) entry which is preliminary data.</text>
</comment>
<dbReference type="PANTHER" id="PTHR15911">
    <property type="entry name" value="WW DOMAIN-CONTAINING ADAPTER PROTEIN WITH COILED-COIL"/>
    <property type="match status" value="1"/>
</dbReference>
<dbReference type="InterPro" id="IPR001202">
    <property type="entry name" value="WW_dom"/>
</dbReference>
<name>A0ABP0F9J8_CLALP</name>
<feature type="region of interest" description="Disordered" evidence="4">
    <location>
        <begin position="358"/>
        <end position="420"/>
    </location>
</feature>
<dbReference type="InterPro" id="IPR038867">
    <property type="entry name" value="WAC"/>
</dbReference>
<dbReference type="PROSITE" id="PS50020">
    <property type="entry name" value="WW_DOMAIN_2"/>
    <property type="match status" value="1"/>
</dbReference>